<evidence type="ECO:0000313" key="1">
    <source>
        <dbReference type="EMBL" id="MEA5520587.1"/>
    </source>
</evidence>
<evidence type="ECO:0000313" key="2">
    <source>
        <dbReference type="Proteomes" id="UP001301728"/>
    </source>
</evidence>
<dbReference type="RefSeq" id="WP_160315450.1">
    <property type="nucleotide sequence ID" value="NZ_JAYGHT010000084.1"/>
</dbReference>
<name>A0ABU5U0Y5_9CYAN</name>
<sequence length="52" mass="6035">MNGLTKRVLIIVELESIGIRFHPNFLKGLGILTHDLKINSRFSYASQKHWIE</sequence>
<organism evidence="1 2">
    <name type="scientific">Limnoraphis robusta CCNP1315</name>
    <dbReference type="NCBI Taxonomy" id="3110306"/>
    <lineage>
        <taxon>Bacteria</taxon>
        <taxon>Bacillati</taxon>
        <taxon>Cyanobacteriota</taxon>
        <taxon>Cyanophyceae</taxon>
        <taxon>Oscillatoriophycideae</taxon>
        <taxon>Oscillatoriales</taxon>
        <taxon>Sirenicapillariaceae</taxon>
        <taxon>Limnoraphis</taxon>
    </lineage>
</organism>
<reference evidence="1 2" key="1">
    <citation type="submission" date="2023-12" db="EMBL/GenBank/DDBJ databases">
        <title>Baltic Sea Cyanobacteria.</title>
        <authorList>
            <person name="Delbaje E."/>
            <person name="Fewer D.P."/>
            <person name="Shishido T.K."/>
        </authorList>
    </citation>
    <scope>NUCLEOTIDE SEQUENCE [LARGE SCALE GENOMIC DNA]</scope>
    <source>
        <strain evidence="1 2">CCNP 1315</strain>
    </source>
</reference>
<keyword evidence="2" id="KW-1185">Reference proteome</keyword>
<protein>
    <submittedName>
        <fullName evidence="1">Uncharacterized protein</fullName>
    </submittedName>
</protein>
<dbReference type="EMBL" id="JAYGHT010000084">
    <property type="protein sequence ID" value="MEA5520587.1"/>
    <property type="molecule type" value="Genomic_DNA"/>
</dbReference>
<accession>A0ABU5U0Y5</accession>
<comment type="caution">
    <text evidence="1">The sequence shown here is derived from an EMBL/GenBank/DDBJ whole genome shotgun (WGS) entry which is preliminary data.</text>
</comment>
<dbReference type="Proteomes" id="UP001301728">
    <property type="component" value="Unassembled WGS sequence"/>
</dbReference>
<proteinExistence type="predicted"/>
<gene>
    <name evidence="1" type="ORF">VB854_16700</name>
</gene>